<organism evidence="3 4">
    <name type="scientific">Cardamine amara subsp. amara</name>
    <dbReference type="NCBI Taxonomy" id="228776"/>
    <lineage>
        <taxon>Eukaryota</taxon>
        <taxon>Viridiplantae</taxon>
        <taxon>Streptophyta</taxon>
        <taxon>Embryophyta</taxon>
        <taxon>Tracheophyta</taxon>
        <taxon>Spermatophyta</taxon>
        <taxon>Magnoliopsida</taxon>
        <taxon>eudicotyledons</taxon>
        <taxon>Gunneridae</taxon>
        <taxon>Pentapetalae</taxon>
        <taxon>rosids</taxon>
        <taxon>malvids</taxon>
        <taxon>Brassicales</taxon>
        <taxon>Brassicaceae</taxon>
        <taxon>Cardamineae</taxon>
        <taxon>Cardamine</taxon>
    </lineage>
</organism>
<reference evidence="3 4" key="1">
    <citation type="submission" date="2024-04" db="EMBL/GenBank/DDBJ databases">
        <title>Genome assembly C_amara_ONT_v2.</title>
        <authorList>
            <person name="Yant L."/>
            <person name="Moore C."/>
            <person name="Slenker M."/>
        </authorList>
    </citation>
    <scope>NUCLEOTIDE SEQUENCE [LARGE SCALE GENOMIC DNA]</scope>
    <source>
        <tissue evidence="3">Leaf</tissue>
    </source>
</reference>
<dbReference type="AlphaFoldDB" id="A0ABD0ZB82"/>
<comment type="caution">
    <text evidence="3">The sequence shown here is derived from an EMBL/GenBank/DDBJ whole genome shotgun (WGS) entry which is preliminary data.</text>
</comment>
<keyword evidence="1" id="KW-0732">Signal</keyword>
<dbReference type="InterPro" id="IPR004314">
    <property type="entry name" value="Neprosin"/>
</dbReference>
<proteinExistence type="predicted"/>
<feature type="chain" id="PRO_5044752663" evidence="1">
    <location>
        <begin position="20"/>
        <end position="399"/>
    </location>
</feature>
<dbReference type="Pfam" id="PF03080">
    <property type="entry name" value="Neprosin"/>
    <property type="match status" value="1"/>
</dbReference>
<dbReference type="PANTHER" id="PTHR31589">
    <property type="entry name" value="PROTEIN, PUTATIVE (DUF239)-RELATED-RELATED"/>
    <property type="match status" value="1"/>
</dbReference>
<accession>A0ABD0ZB82</accession>
<evidence type="ECO:0000259" key="2">
    <source>
        <dbReference type="PROSITE" id="PS52045"/>
    </source>
</evidence>
<evidence type="ECO:0000256" key="1">
    <source>
        <dbReference type="SAM" id="SignalP"/>
    </source>
</evidence>
<evidence type="ECO:0000313" key="4">
    <source>
        <dbReference type="Proteomes" id="UP001558713"/>
    </source>
</evidence>
<name>A0ABD0ZB82_CARAN</name>
<dbReference type="Pfam" id="PF14365">
    <property type="entry name" value="Neprosin_AP"/>
    <property type="match status" value="1"/>
</dbReference>
<feature type="domain" description="Neprosin PEP catalytic" evidence="2">
    <location>
        <begin position="147"/>
        <end position="399"/>
    </location>
</feature>
<dbReference type="EMBL" id="JBANAX010000839">
    <property type="protein sequence ID" value="KAL1191947.1"/>
    <property type="molecule type" value="Genomic_DNA"/>
</dbReference>
<protein>
    <submittedName>
        <fullName evidence="3">Protein neprosin</fullName>
    </submittedName>
</protein>
<dbReference type="InterPro" id="IPR053168">
    <property type="entry name" value="Glutamic_endopeptidase"/>
</dbReference>
<dbReference type="PANTHER" id="PTHR31589:SF198">
    <property type="entry name" value="NEP-INTERACTING PROTEIN 1"/>
    <property type="match status" value="1"/>
</dbReference>
<dbReference type="Gene3D" id="3.90.1320.10">
    <property type="entry name" value="Outer-capsid protein sigma 3, large lobe"/>
    <property type="match status" value="1"/>
</dbReference>
<dbReference type="PROSITE" id="PS52045">
    <property type="entry name" value="NEPROSIN_PEP_CD"/>
    <property type="match status" value="1"/>
</dbReference>
<gene>
    <name evidence="3" type="ORF">V5N11_032290</name>
</gene>
<feature type="signal peptide" evidence="1">
    <location>
        <begin position="1"/>
        <end position="19"/>
    </location>
</feature>
<dbReference type="InterPro" id="IPR025521">
    <property type="entry name" value="Neprosin_propep"/>
</dbReference>
<evidence type="ECO:0000313" key="3">
    <source>
        <dbReference type="EMBL" id="KAL1191947.1"/>
    </source>
</evidence>
<sequence>MMARFVFIILMVAMMVIRCDFFDTRNAEVDIILKKLNKPALKSIKSPDGDIIDCVDMKNHPIYDHPLFRNHTIQMRPSFYPEKWNNESSDTEKQSIVTQLWTMNGKCPKNSIPIRRTRREDILRTKSIHRYGKKYPNSIHRPKPSNSTNNSNYVHEYAQIQVKGKFHGAHGEINVWKPFVQTPKEFSLAQMWLMAGPFSEVNTIEAGWQVYEDHYGDDNPRYFIFWTADGYKSGCYNLDCRGFVPVNNKFALGVAVSKVSTMNGQQYNIPTTIWKDAHSGNWWLTMNNELVGYWPSILFNHLKDGADEIQWGGEIINFKDGSQHTTTNMGSGRFANEGYQKASYFKNLLILDEHDVKKKPSEGYSYMTQESCYNIRSGYEAQWGVYFFYGGPGRGFNCK</sequence>
<keyword evidence="4" id="KW-1185">Reference proteome</keyword>
<dbReference type="Proteomes" id="UP001558713">
    <property type="component" value="Unassembled WGS sequence"/>
</dbReference>